<dbReference type="GO" id="GO:0009100">
    <property type="term" value="P:glycoprotein metabolic process"/>
    <property type="evidence" value="ECO:0007669"/>
    <property type="project" value="UniProtKB-ARBA"/>
</dbReference>
<dbReference type="AlphaFoldDB" id="A0A4V1AEU0"/>
<feature type="transmembrane region" description="Helical" evidence="5">
    <location>
        <begin position="21"/>
        <end position="40"/>
    </location>
</feature>
<evidence type="ECO:0000256" key="1">
    <source>
        <dbReference type="ARBA" id="ARBA00004167"/>
    </source>
</evidence>
<evidence type="ECO:0000256" key="3">
    <source>
        <dbReference type="ARBA" id="ARBA00022989"/>
    </source>
</evidence>
<sequence>MNSMLDGRLVNTFSKKTVINVLIGILLVDVALMTYFQVLVPATAKELGNDIFHSPTSFHKKAAGLFSKITKNHEKYWQAQSELKHVVAEVPLNSITAQEGTAGPSEIYYDPRLTLAVYLTELTNLGNSGQIPTLPFHWVDWVNVSMPDIKFGPSKSNQVTCQKLRSRIRLRPDVNNFCKDKDQIGDDELESLGYRNRDQLPNAVIFGHCPHENPSFNDVRVFMAKSYTMTHLPKPYKVIILTDGASGGTYEFMVNQTNGSDQRMLYSGLTERYLALTKTKVQALFSKGGVVKVSAKNAYDNLKKAVKSRILSRDEDVMRMRQTIKRSPGSSKDILLSESHFDYPKERIQEQIERYERKGNMTIMDQSYLDGLKTCLQYDGTNEPEYFKMALLDIRERKNSINDWGWHYDWRFFNDALFYEKKGWSKAERVERTNIILERLLRNWNRFAEEKGIVSWIMHGPLLSWYWDGLMFPYDVDIDIQMPISELVRLAQDYNQTLVVESPSEGYGKYLIDVGTFIHNRERAETGNHIDARFVDVDSGIYIDITGLSKSTFDLPEEYNDKHIVTKTQGDHNAEVYNDRRKHFYTLPQILPLHYSMIGGVPTFIPNQLEARLNWEYDRGLADYEFHDWYFVPKLQLWVAKDKLTQIFNDDEYQNEEKQFDIQKMVDRVRAMSDEDGLRLLQDDEVLTEYYLTSRYTEWHMHEKGLLLTEDGRDNTTALEDHNTRRVYNELVGSVKFSRPLRKALFEYEAYDRLAHHDSASD</sequence>
<accession>A0A4V1AEU0</accession>
<proteinExistence type="predicted"/>
<dbReference type="Proteomes" id="UP000292447">
    <property type="component" value="Chromosome V"/>
</dbReference>
<comment type="subcellular location">
    <subcellularLocation>
        <location evidence="1">Membrane</location>
        <topology evidence="1">Single-pass membrane protein</topology>
    </subcellularLocation>
</comment>
<evidence type="ECO:0000313" key="7">
    <source>
        <dbReference type="EMBL" id="QBM90383.1"/>
    </source>
</evidence>
<protein>
    <submittedName>
        <fullName evidence="7">LicD family protein</fullName>
    </submittedName>
</protein>
<evidence type="ECO:0000256" key="2">
    <source>
        <dbReference type="ARBA" id="ARBA00022692"/>
    </source>
</evidence>
<dbReference type="Pfam" id="PF04991">
    <property type="entry name" value="LicD"/>
    <property type="match status" value="1"/>
</dbReference>
<dbReference type="InterPro" id="IPR007074">
    <property type="entry name" value="LicD/FKTN/FKRP_NTP_transf"/>
</dbReference>
<evidence type="ECO:0000313" key="8">
    <source>
        <dbReference type="Proteomes" id="UP000292447"/>
    </source>
</evidence>
<dbReference type="PANTHER" id="PTHR15407">
    <property type="entry name" value="FUKUTIN-RELATED"/>
    <property type="match status" value="1"/>
</dbReference>
<evidence type="ECO:0000256" key="5">
    <source>
        <dbReference type="SAM" id="Phobius"/>
    </source>
</evidence>
<evidence type="ECO:0000259" key="6">
    <source>
        <dbReference type="Pfam" id="PF04991"/>
    </source>
</evidence>
<evidence type="ECO:0000256" key="4">
    <source>
        <dbReference type="ARBA" id="ARBA00023136"/>
    </source>
</evidence>
<dbReference type="InterPro" id="IPR009644">
    <property type="entry name" value="FKTN/MNN4/W02B3.4-1"/>
</dbReference>
<dbReference type="GO" id="GO:0016020">
    <property type="term" value="C:membrane"/>
    <property type="evidence" value="ECO:0007669"/>
    <property type="project" value="UniProtKB-SubCell"/>
</dbReference>
<dbReference type="STRING" id="2163413.A0A4V1AEU0"/>
<name>A0A4V1AEU0_9ASCO</name>
<dbReference type="PANTHER" id="PTHR15407:SF28">
    <property type="entry name" value="RIBITOL-5-PHOSPHATE TRANSFERASE FKTN"/>
    <property type="match status" value="1"/>
</dbReference>
<keyword evidence="2 5" id="KW-0812">Transmembrane</keyword>
<keyword evidence="8" id="KW-1185">Reference proteome</keyword>
<feature type="domain" description="LicD/FKTN/FKRP nucleotidyltransferase" evidence="6">
    <location>
        <begin position="449"/>
        <end position="558"/>
    </location>
</feature>
<reference evidence="8" key="1">
    <citation type="submission" date="2019-03" db="EMBL/GenBank/DDBJ databases">
        <title>Snf2 controls pulcherriminic acid biosynthesis and connects pigmentation and antifungal activity of the yeast Metschnikowia pulcherrima.</title>
        <authorList>
            <person name="Gore-Lloyd D."/>
            <person name="Sumann I."/>
            <person name="Brachmann A.O."/>
            <person name="Schneeberger K."/>
            <person name="Ortiz-Merino R.A."/>
            <person name="Moreno-Beltran M."/>
            <person name="Schlaefli M."/>
            <person name="Kirner P."/>
            <person name="Santos Kron A."/>
            <person name="Wolfe K.H."/>
            <person name="Piel J."/>
            <person name="Ahrens C.H."/>
            <person name="Henk D."/>
            <person name="Freimoser F.M."/>
        </authorList>
    </citation>
    <scope>NUCLEOTIDE SEQUENCE [LARGE SCALE GENOMIC DNA]</scope>
    <source>
        <strain evidence="8">APC 1.2</strain>
    </source>
</reference>
<dbReference type="EMBL" id="CP034460">
    <property type="protein sequence ID" value="QBM90383.1"/>
    <property type="molecule type" value="Genomic_DNA"/>
</dbReference>
<keyword evidence="4 5" id="KW-0472">Membrane</keyword>
<gene>
    <name evidence="7" type="primary">MPUL0E06320</name>
    <name evidence="7" type="ORF">METSCH_E06320</name>
</gene>
<keyword evidence="3 5" id="KW-1133">Transmembrane helix</keyword>
<organism evidence="7 8">
    <name type="scientific">Metschnikowia aff. pulcherrima</name>
    <dbReference type="NCBI Taxonomy" id="2163413"/>
    <lineage>
        <taxon>Eukaryota</taxon>
        <taxon>Fungi</taxon>
        <taxon>Dikarya</taxon>
        <taxon>Ascomycota</taxon>
        <taxon>Saccharomycotina</taxon>
        <taxon>Pichiomycetes</taxon>
        <taxon>Metschnikowiaceae</taxon>
        <taxon>Metschnikowia</taxon>
    </lineage>
</organism>